<keyword evidence="2" id="KW-1003">Cell membrane</keyword>
<feature type="transmembrane region" description="Helical" evidence="6">
    <location>
        <begin position="74"/>
        <end position="92"/>
    </location>
</feature>
<evidence type="ECO:0000313" key="9">
    <source>
        <dbReference type="Proteomes" id="UP000199310"/>
    </source>
</evidence>
<dbReference type="InterPro" id="IPR015867">
    <property type="entry name" value="N-reg_PII/ATP_PRibTrfase_C"/>
</dbReference>
<feature type="domain" description="DUF2179" evidence="7">
    <location>
        <begin position="217"/>
        <end position="271"/>
    </location>
</feature>
<protein>
    <submittedName>
        <fullName evidence="8">Uncharacterized membrane-anchored protein YitT, contains DUF161 and DUF2179 domains</fullName>
    </submittedName>
</protein>
<keyword evidence="3 6" id="KW-0812">Transmembrane</keyword>
<dbReference type="AlphaFoldDB" id="A0A1I0SDH4"/>
<evidence type="ECO:0000256" key="2">
    <source>
        <dbReference type="ARBA" id="ARBA00022475"/>
    </source>
</evidence>
<evidence type="ECO:0000256" key="4">
    <source>
        <dbReference type="ARBA" id="ARBA00022989"/>
    </source>
</evidence>
<feature type="transmembrane region" description="Helical" evidence="6">
    <location>
        <begin position="46"/>
        <end position="67"/>
    </location>
</feature>
<feature type="transmembrane region" description="Helical" evidence="6">
    <location>
        <begin position="7"/>
        <end position="26"/>
    </location>
</feature>
<dbReference type="Pfam" id="PF02588">
    <property type="entry name" value="YitT_membrane"/>
    <property type="match status" value="1"/>
</dbReference>
<evidence type="ECO:0000259" key="7">
    <source>
        <dbReference type="Pfam" id="PF10035"/>
    </source>
</evidence>
<evidence type="ECO:0000256" key="6">
    <source>
        <dbReference type="SAM" id="Phobius"/>
    </source>
</evidence>
<dbReference type="Gene3D" id="3.30.70.120">
    <property type="match status" value="1"/>
</dbReference>
<dbReference type="CDD" id="cd16380">
    <property type="entry name" value="YitT_C"/>
    <property type="match status" value="1"/>
</dbReference>
<evidence type="ECO:0000256" key="1">
    <source>
        <dbReference type="ARBA" id="ARBA00004651"/>
    </source>
</evidence>
<keyword evidence="9" id="KW-1185">Reference proteome</keyword>
<gene>
    <name evidence="8" type="ORF">SAMN04488122_6595</name>
</gene>
<dbReference type="InterPro" id="IPR003740">
    <property type="entry name" value="YitT"/>
</dbReference>
<dbReference type="GO" id="GO:0005886">
    <property type="term" value="C:plasma membrane"/>
    <property type="evidence" value="ECO:0007669"/>
    <property type="project" value="UniProtKB-SubCell"/>
</dbReference>
<dbReference type="InterPro" id="IPR051461">
    <property type="entry name" value="UPF0750_membrane"/>
</dbReference>
<accession>A0A1I0SDH4</accession>
<dbReference type="PANTHER" id="PTHR33545">
    <property type="entry name" value="UPF0750 MEMBRANE PROTEIN YITT-RELATED"/>
    <property type="match status" value="1"/>
</dbReference>
<evidence type="ECO:0000256" key="5">
    <source>
        <dbReference type="ARBA" id="ARBA00023136"/>
    </source>
</evidence>
<dbReference type="EMBL" id="FOJG01000002">
    <property type="protein sequence ID" value="SEW56210.1"/>
    <property type="molecule type" value="Genomic_DNA"/>
</dbReference>
<dbReference type="PIRSF" id="PIRSF006483">
    <property type="entry name" value="Membrane_protein_YitT"/>
    <property type="match status" value="1"/>
</dbReference>
<comment type="subcellular location">
    <subcellularLocation>
        <location evidence="1">Cell membrane</location>
        <topology evidence="1">Multi-pass membrane protein</topology>
    </subcellularLocation>
</comment>
<dbReference type="PANTHER" id="PTHR33545:SF4">
    <property type="entry name" value="UPF0750 MEMBRANE PROTEIN YXKD"/>
    <property type="match status" value="1"/>
</dbReference>
<name>A0A1I0SDH4_9BACT</name>
<reference evidence="9" key="1">
    <citation type="submission" date="2016-10" db="EMBL/GenBank/DDBJ databases">
        <authorList>
            <person name="Varghese N."/>
            <person name="Submissions S."/>
        </authorList>
    </citation>
    <scope>NUCLEOTIDE SEQUENCE [LARGE SCALE GENOMIC DNA]</scope>
    <source>
        <strain evidence="9">DSM 3695</strain>
    </source>
</reference>
<proteinExistence type="predicted"/>
<dbReference type="RefSeq" id="WP_089903607.1">
    <property type="nucleotide sequence ID" value="NZ_FOJG01000002.1"/>
</dbReference>
<evidence type="ECO:0000256" key="3">
    <source>
        <dbReference type="ARBA" id="ARBA00022692"/>
    </source>
</evidence>
<dbReference type="InterPro" id="IPR019264">
    <property type="entry name" value="DUF2179"/>
</dbReference>
<sequence length="276" mass="29913">MKEHVKNILLIVAGALIFAVGINYLAIPNKLSEGGVIGITIVTYYYWGWSPGVTNFVINALLILVGWRLLDKRGMVYTILGIFFCSLFLYLTENTLTPVTTNPLLAAVFAGLLVGIGVGLVFLSGGTTGGSAIVARLCQKYFGWTLGNAMLIFDILVILASSFIIGIEKTMYTFIAVYIGARVVDYLIDGLNTKRAITIISEKTDAIAARITGELKRGATVLHGHGAYTGAAKEVLYVVIGKQEMMRLKSLVQETDPEAFVVIHEVHEVLGKGFSM</sequence>
<dbReference type="Proteomes" id="UP000199310">
    <property type="component" value="Unassembled WGS sequence"/>
</dbReference>
<dbReference type="STRING" id="29529.SAMN04488122_6595"/>
<dbReference type="Pfam" id="PF10035">
    <property type="entry name" value="DUF2179"/>
    <property type="match status" value="1"/>
</dbReference>
<dbReference type="OrthoDB" id="1114876at2"/>
<organism evidence="8 9">
    <name type="scientific">Chitinophaga arvensicola</name>
    <dbReference type="NCBI Taxonomy" id="29529"/>
    <lineage>
        <taxon>Bacteria</taxon>
        <taxon>Pseudomonadati</taxon>
        <taxon>Bacteroidota</taxon>
        <taxon>Chitinophagia</taxon>
        <taxon>Chitinophagales</taxon>
        <taxon>Chitinophagaceae</taxon>
        <taxon>Chitinophaga</taxon>
    </lineage>
</organism>
<evidence type="ECO:0000313" key="8">
    <source>
        <dbReference type="EMBL" id="SEW56210.1"/>
    </source>
</evidence>
<feature type="transmembrane region" description="Helical" evidence="6">
    <location>
        <begin position="144"/>
        <end position="165"/>
    </location>
</feature>
<keyword evidence="4 6" id="KW-1133">Transmembrane helix</keyword>
<keyword evidence="5 6" id="KW-0472">Membrane</keyword>
<feature type="transmembrane region" description="Helical" evidence="6">
    <location>
        <begin position="104"/>
        <end position="123"/>
    </location>
</feature>